<dbReference type="SUPFAM" id="SSF55874">
    <property type="entry name" value="ATPase domain of HSP90 chaperone/DNA topoisomerase II/histidine kinase"/>
    <property type="match status" value="1"/>
</dbReference>
<dbReference type="Proteomes" id="UP001595765">
    <property type="component" value="Unassembled WGS sequence"/>
</dbReference>
<dbReference type="PANTHER" id="PTHR35526">
    <property type="entry name" value="ANTI-SIGMA-F FACTOR RSBW-RELATED"/>
    <property type="match status" value="1"/>
</dbReference>
<dbReference type="InterPro" id="IPR050267">
    <property type="entry name" value="Anti-sigma-factor_SerPK"/>
</dbReference>
<feature type="domain" description="Histidine kinase/HSP90-like ATPase" evidence="2">
    <location>
        <begin position="33"/>
        <end position="138"/>
    </location>
</feature>
<keyword evidence="1" id="KW-0808">Transferase</keyword>
<keyword evidence="1" id="KW-0418">Kinase</keyword>
<keyword evidence="4" id="KW-1185">Reference proteome</keyword>
<keyword evidence="3" id="KW-0067">ATP-binding</keyword>
<dbReference type="GO" id="GO:0005524">
    <property type="term" value="F:ATP binding"/>
    <property type="evidence" value="ECO:0007669"/>
    <property type="project" value="UniProtKB-KW"/>
</dbReference>
<protein>
    <submittedName>
        <fullName evidence="3">ATP-binding protein</fullName>
    </submittedName>
</protein>
<gene>
    <name evidence="3" type="ORF">ACFO3J_21120</name>
</gene>
<sequence length="149" mass="15413">MVKDLDPHGARVTSATVVAYAGSPGSIASARGQAVAFLDELGARRGLPLGPQAFVDVQLIVSELVTNAVKFAPGFCTVSLRLVGRHLEITVADSAPEPPVPLPPEPGRVGRHGLEIVLALSRSFEFHREGGGKRVTVSVDLDAAEGAAG</sequence>
<keyword evidence="1" id="KW-0723">Serine/threonine-protein kinase</keyword>
<evidence type="ECO:0000313" key="4">
    <source>
        <dbReference type="Proteomes" id="UP001595765"/>
    </source>
</evidence>
<dbReference type="Gene3D" id="3.30.565.10">
    <property type="entry name" value="Histidine kinase-like ATPase, C-terminal domain"/>
    <property type="match status" value="1"/>
</dbReference>
<name>A0ABV8HPN6_9ACTN</name>
<evidence type="ECO:0000259" key="2">
    <source>
        <dbReference type="Pfam" id="PF13581"/>
    </source>
</evidence>
<comment type="caution">
    <text evidence="3">The sequence shown here is derived from an EMBL/GenBank/DDBJ whole genome shotgun (WGS) entry which is preliminary data.</text>
</comment>
<reference evidence="4" key="1">
    <citation type="journal article" date="2019" name="Int. J. Syst. Evol. Microbiol.">
        <title>The Global Catalogue of Microorganisms (GCM) 10K type strain sequencing project: providing services to taxonomists for standard genome sequencing and annotation.</title>
        <authorList>
            <consortium name="The Broad Institute Genomics Platform"/>
            <consortium name="The Broad Institute Genome Sequencing Center for Infectious Disease"/>
            <person name="Wu L."/>
            <person name="Ma J."/>
        </authorList>
    </citation>
    <scope>NUCLEOTIDE SEQUENCE [LARGE SCALE GENOMIC DNA]</scope>
    <source>
        <strain evidence="4">CGMCC 4.7237</strain>
    </source>
</reference>
<evidence type="ECO:0000313" key="3">
    <source>
        <dbReference type="EMBL" id="MFC4033963.1"/>
    </source>
</evidence>
<dbReference type="Pfam" id="PF13581">
    <property type="entry name" value="HATPase_c_2"/>
    <property type="match status" value="1"/>
</dbReference>
<accession>A0ABV8HPN6</accession>
<dbReference type="InterPro" id="IPR003594">
    <property type="entry name" value="HATPase_dom"/>
</dbReference>
<dbReference type="EMBL" id="JBHSBB010000014">
    <property type="protein sequence ID" value="MFC4033963.1"/>
    <property type="molecule type" value="Genomic_DNA"/>
</dbReference>
<dbReference type="PANTHER" id="PTHR35526:SF3">
    <property type="entry name" value="ANTI-SIGMA-F FACTOR RSBW"/>
    <property type="match status" value="1"/>
</dbReference>
<proteinExistence type="predicted"/>
<organism evidence="3 4">
    <name type="scientific">Streptomyces polygonati</name>
    <dbReference type="NCBI Taxonomy" id="1617087"/>
    <lineage>
        <taxon>Bacteria</taxon>
        <taxon>Bacillati</taxon>
        <taxon>Actinomycetota</taxon>
        <taxon>Actinomycetes</taxon>
        <taxon>Kitasatosporales</taxon>
        <taxon>Streptomycetaceae</taxon>
        <taxon>Streptomyces</taxon>
    </lineage>
</organism>
<evidence type="ECO:0000256" key="1">
    <source>
        <dbReference type="ARBA" id="ARBA00022527"/>
    </source>
</evidence>
<keyword evidence="3" id="KW-0547">Nucleotide-binding</keyword>
<dbReference type="CDD" id="cd16936">
    <property type="entry name" value="HATPase_RsbW-like"/>
    <property type="match status" value="1"/>
</dbReference>
<dbReference type="InterPro" id="IPR036890">
    <property type="entry name" value="HATPase_C_sf"/>
</dbReference>
<dbReference type="RefSeq" id="WP_386431316.1">
    <property type="nucleotide sequence ID" value="NZ_JBHSBB010000014.1"/>
</dbReference>